<evidence type="ECO:0000313" key="3">
    <source>
        <dbReference type="EMBL" id="COZ67433.1"/>
    </source>
</evidence>
<evidence type="ECO:0000313" key="5">
    <source>
        <dbReference type="Proteomes" id="UP000039021"/>
    </source>
</evidence>
<reference evidence="4 5" key="3">
    <citation type="submission" date="2015-03" db="EMBL/GenBank/DDBJ databases">
        <authorList>
            <consortium name="Pathogen Informatics"/>
        </authorList>
    </citation>
    <scope>NUCLEOTIDE SEQUENCE [LARGE SCALE GENOMIC DNA]</scope>
    <source>
        <strain evidence="4">K00500041</strain>
        <strain evidence="5">N09902308</strain>
    </source>
</reference>
<accession>A0A0U0UJ63</accession>
<feature type="region of interest" description="Disordered" evidence="1">
    <location>
        <begin position="39"/>
        <end position="76"/>
    </location>
</feature>
<proteinExistence type="predicted"/>
<dbReference type="EMBL" id="CSBK01002286">
    <property type="protein sequence ID" value="COZ67433.1"/>
    <property type="molecule type" value="Genomic_DNA"/>
</dbReference>
<gene>
    <name evidence="2" type="ORF">ERS007703_05407</name>
    <name evidence="3" type="ORF">ERS007739_04012</name>
</gene>
<dbReference type="EMBL" id="CSAE01001490">
    <property type="protein sequence ID" value="COX68074.1"/>
    <property type="molecule type" value="Genomic_DNA"/>
</dbReference>
<evidence type="ECO:0000313" key="4">
    <source>
        <dbReference type="Proteomes" id="UP000038802"/>
    </source>
</evidence>
<protein>
    <submittedName>
        <fullName evidence="2">Uncharacterized protein</fullName>
    </submittedName>
</protein>
<dbReference type="Proteomes" id="UP000038802">
    <property type="component" value="Unassembled WGS sequence"/>
</dbReference>
<sequence>MTLVAKECTSLKNSLPSTEVPVIVPSWLEIMTSAMPAMYPTSTGRDSRLARKPSRAVPASRQIRPTSNPRVAARTA</sequence>
<evidence type="ECO:0000256" key="1">
    <source>
        <dbReference type="SAM" id="MobiDB-lite"/>
    </source>
</evidence>
<dbReference type="Proteomes" id="UP000039021">
    <property type="component" value="Unassembled WGS sequence"/>
</dbReference>
<name>A0A0U0UJ63_MYCTX</name>
<organism evidence="2 4">
    <name type="scientific">Mycobacterium tuberculosis</name>
    <dbReference type="NCBI Taxonomy" id="1773"/>
    <lineage>
        <taxon>Bacteria</taxon>
        <taxon>Bacillati</taxon>
        <taxon>Actinomycetota</taxon>
        <taxon>Actinomycetes</taxon>
        <taxon>Mycobacteriales</taxon>
        <taxon>Mycobacteriaceae</taxon>
        <taxon>Mycobacterium</taxon>
        <taxon>Mycobacterium tuberculosis complex</taxon>
    </lineage>
</organism>
<reference evidence="3" key="2">
    <citation type="submission" date="2015-03" db="EMBL/GenBank/DDBJ databases">
        <authorList>
            <consortium name="Pathogen Informatics"/>
            <person name="Murphy D."/>
        </authorList>
    </citation>
    <scope>NUCLEOTIDE SEQUENCE</scope>
    <source>
        <strain evidence="3">N09902308</strain>
    </source>
</reference>
<evidence type="ECO:0000313" key="2">
    <source>
        <dbReference type="EMBL" id="COX68074.1"/>
    </source>
</evidence>
<dbReference type="AlphaFoldDB" id="A0A0U0UJ63"/>
<reference evidence="2" key="1">
    <citation type="submission" date="2015-03" db="EMBL/GenBank/DDBJ databases">
        <authorList>
            <person name="Murphy D."/>
        </authorList>
    </citation>
    <scope>NUCLEOTIDE SEQUENCE [LARGE SCALE GENOMIC DNA]</scope>
    <source>
        <strain evidence="2">K00500041</strain>
    </source>
</reference>